<comment type="caution">
    <text evidence="2">The sequence shown here is derived from an EMBL/GenBank/DDBJ whole genome shotgun (WGS) entry which is preliminary data.</text>
</comment>
<dbReference type="Pfam" id="PF04448">
    <property type="entry name" value="DUF551"/>
    <property type="match status" value="1"/>
</dbReference>
<reference evidence="2 3" key="1">
    <citation type="submission" date="2020-06" db="EMBL/GenBank/DDBJ databases">
        <title>REHAB project genomes.</title>
        <authorList>
            <person name="Shaw L.P."/>
        </authorList>
    </citation>
    <scope>NUCLEOTIDE SEQUENCE [LARGE SCALE GENOMIC DNA]</scope>
    <source>
        <strain evidence="2 3">RHBSTW-00116</strain>
    </source>
</reference>
<name>A0A7W3D3J4_CITFR</name>
<protein>
    <submittedName>
        <fullName evidence="2">DUF551 domain-containing protein</fullName>
    </submittedName>
</protein>
<sequence length="75" mass="8998">MEWIKCSDRMPEPEVPVLIMLNGVLRIGEIRCDYPTHEETYQPFFYWDDPHNDGQPWEVFDVTHWQPLPVPPTEE</sequence>
<dbReference type="AlphaFoldDB" id="A0A7W3D3J4"/>
<feature type="domain" description="DUF551" evidence="1">
    <location>
        <begin position="2"/>
        <end position="73"/>
    </location>
</feature>
<accession>A0A7W3D3J4</accession>
<dbReference type="EMBL" id="JABXRI010000001">
    <property type="protein sequence ID" value="MBA8062363.1"/>
    <property type="molecule type" value="Genomic_DNA"/>
</dbReference>
<dbReference type="InterPro" id="IPR007539">
    <property type="entry name" value="DUF551"/>
</dbReference>
<dbReference type="Proteomes" id="UP000591803">
    <property type="component" value="Unassembled WGS sequence"/>
</dbReference>
<evidence type="ECO:0000259" key="1">
    <source>
        <dbReference type="Pfam" id="PF04448"/>
    </source>
</evidence>
<evidence type="ECO:0000313" key="3">
    <source>
        <dbReference type="Proteomes" id="UP000591803"/>
    </source>
</evidence>
<proteinExistence type="predicted"/>
<organism evidence="2 3">
    <name type="scientific">Citrobacter freundii</name>
    <dbReference type="NCBI Taxonomy" id="546"/>
    <lineage>
        <taxon>Bacteria</taxon>
        <taxon>Pseudomonadati</taxon>
        <taxon>Pseudomonadota</taxon>
        <taxon>Gammaproteobacteria</taxon>
        <taxon>Enterobacterales</taxon>
        <taxon>Enterobacteriaceae</taxon>
        <taxon>Citrobacter</taxon>
        <taxon>Citrobacter freundii complex</taxon>
    </lineage>
</organism>
<gene>
    <name evidence="2" type="ORF">HV077_08125</name>
</gene>
<evidence type="ECO:0000313" key="2">
    <source>
        <dbReference type="EMBL" id="MBA8062363.1"/>
    </source>
</evidence>